<dbReference type="AlphaFoldDB" id="A0AAP2TMJ2"/>
<dbReference type="PANTHER" id="PTHR33295:SF7">
    <property type="entry name" value="ATPASE"/>
    <property type="match status" value="1"/>
</dbReference>
<dbReference type="EMBL" id="JANDWU010000048">
    <property type="protein sequence ID" value="MCP9550782.1"/>
    <property type="molecule type" value="Genomic_DNA"/>
</dbReference>
<feature type="domain" description="DUF4143" evidence="1">
    <location>
        <begin position="1"/>
        <end position="76"/>
    </location>
</feature>
<evidence type="ECO:0000313" key="4">
    <source>
        <dbReference type="Proteomes" id="UP001206014"/>
    </source>
</evidence>
<dbReference type="Pfam" id="PF13635">
    <property type="entry name" value="DUF4143"/>
    <property type="match status" value="1"/>
</dbReference>
<accession>A0AAP2TMJ2</accession>
<organism evidence="2 4">
    <name type="scientific">Segatella copri</name>
    <dbReference type="NCBI Taxonomy" id="165179"/>
    <lineage>
        <taxon>Bacteria</taxon>
        <taxon>Pseudomonadati</taxon>
        <taxon>Bacteroidota</taxon>
        <taxon>Bacteroidia</taxon>
        <taxon>Bacteroidales</taxon>
        <taxon>Prevotellaceae</taxon>
        <taxon>Segatella</taxon>
    </lineage>
</organism>
<dbReference type="PANTHER" id="PTHR33295">
    <property type="entry name" value="ATPASE"/>
    <property type="match status" value="1"/>
</dbReference>
<protein>
    <submittedName>
        <fullName evidence="2">DUF4143 domain-containing protein</fullName>
    </submittedName>
</protein>
<proteinExistence type="predicted"/>
<reference evidence="2" key="1">
    <citation type="submission" date="2022-07" db="EMBL/GenBank/DDBJ databases">
        <title>Prevotella copri.</title>
        <authorList>
            <person name="Yang C."/>
        </authorList>
    </citation>
    <scope>NUCLEOTIDE SEQUENCE</scope>
    <source>
        <strain evidence="3">HF1805</strain>
        <strain evidence="2">HF88</strain>
    </source>
</reference>
<evidence type="ECO:0000313" key="3">
    <source>
        <dbReference type="EMBL" id="MCP9550782.1"/>
    </source>
</evidence>
<dbReference type="Proteomes" id="UP001205506">
    <property type="component" value="Unassembled WGS sequence"/>
</dbReference>
<sequence>MDVGLLGAMSNLKATTVVDGNSIFTEFKGALTEQYVLQQLVLRYEPYYYAKTNSTQEIDFLLQGEEDEIVPLEVKAETNVKAKSLRQFVADNQSKKAYRISMNDYQQEDWVTNVPLYAVNGLEF</sequence>
<gene>
    <name evidence="3" type="ORF">NNC68_15100</name>
    <name evidence="2" type="ORF">NND11_04620</name>
</gene>
<dbReference type="InterPro" id="IPR025420">
    <property type="entry name" value="DUF4143"/>
</dbReference>
<dbReference type="EMBL" id="JANDXR010000003">
    <property type="protein sequence ID" value="MCP9500835.1"/>
    <property type="molecule type" value="Genomic_DNA"/>
</dbReference>
<name>A0AAP2TMJ2_9BACT</name>
<evidence type="ECO:0000313" key="2">
    <source>
        <dbReference type="EMBL" id="MCP9500835.1"/>
    </source>
</evidence>
<evidence type="ECO:0000259" key="1">
    <source>
        <dbReference type="Pfam" id="PF13635"/>
    </source>
</evidence>
<dbReference type="Proteomes" id="UP001206014">
    <property type="component" value="Unassembled WGS sequence"/>
</dbReference>
<comment type="caution">
    <text evidence="2">The sequence shown here is derived from an EMBL/GenBank/DDBJ whole genome shotgun (WGS) entry which is preliminary data.</text>
</comment>